<dbReference type="InterPro" id="IPR009241">
    <property type="entry name" value="HigB-like"/>
</dbReference>
<dbReference type="EMBL" id="DRGN01000163">
    <property type="protein sequence ID" value="HEU00983.1"/>
    <property type="molecule type" value="Genomic_DNA"/>
</dbReference>
<evidence type="ECO:0000313" key="2">
    <source>
        <dbReference type="Proteomes" id="UP000885680"/>
    </source>
</evidence>
<name>A0A9C9NFK5_9HYPH</name>
<reference evidence="1" key="1">
    <citation type="journal article" date="2020" name="mSystems">
        <title>Genome- and Community-Level Interaction Insights into Carbon Utilization and Element Cycling Functions of Hydrothermarchaeota in Hydrothermal Sediment.</title>
        <authorList>
            <person name="Zhou Z."/>
            <person name="Liu Y."/>
            <person name="Xu W."/>
            <person name="Pan J."/>
            <person name="Luo Z.H."/>
            <person name="Li M."/>
        </authorList>
    </citation>
    <scope>NUCLEOTIDE SEQUENCE</scope>
    <source>
        <strain evidence="1">HyVt-347</strain>
    </source>
</reference>
<dbReference type="AlphaFoldDB" id="A0A9C9NFK5"/>
<dbReference type="Proteomes" id="UP000885680">
    <property type="component" value="Unassembled WGS sequence"/>
</dbReference>
<dbReference type="Pfam" id="PF05973">
    <property type="entry name" value="Gp49"/>
    <property type="match status" value="1"/>
</dbReference>
<sequence length="112" mass="12731">MGVTKTLDFRGSALADLRAFPILTRREAGFQLDRVQNGEEPADWKPMATIGKGVREIRIRDEAGAFRVIYVARFAGTLYVLHCFQKKTQKTSQQDLNLASKRYRELAQELGQ</sequence>
<organism evidence="1 2">
    <name type="scientific">Aurantimonas coralicida</name>
    <dbReference type="NCBI Taxonomy" id="182270"/>
    <lineage>
        <taxon>Bacteria</taxon>
        <taxon>Pseudomonadati</taxon>
        <taxon>Pseudomonadota</taxon>
        <taxon>Alphaproteobacteria</taxon>
        <taxon>Hyphomicrobiales</taxon>
        <taxon>Aurantimonadaceae</taxon>
        <taxon>Aurantimonas</taxon>
    </lineage>
</organism>
<comment type="caution">
    <text evidence="1">The sequence shown here is derived from an EMBL/GenBank/DDBJ whole genome shotgun (WGS) entry which is preliminary data.</text>
</comment>
<gene>
    <name evidence="1" type="ORF">ENH89_11645</name>
</gene>
<accession>A0A9C9NFK5</accession>
<protein>
    <submittedName>
        <fullName evidence="1">Type II toxin-antitoxin system RelE/ParE family toxin</fullName>
    </submittedName>
</protein>
<evidence type="ECO:0000313" key="1">
    <source>
        <dbReference type="EMBL" id="HEU00983.1"/>
    </source>
</evidence>
<proteinExistence type="predicted"/>